<dbReference type="SUPFAM" id="SSF55144">
    <property type="entry name" value="LigT-like"/>
    <property type="match status" value="1"/>
</dbReference>
<dbReference type="EMBL" id="CP080776">
    <property type="protein sequence ID" value="UWP94374.1"/>
    <property type="molecule type" value="Genomic_DNA"/>
</dbReference>
<protein>
    <recommendedName>
        <fullName evidence="2">RNA 2',3'-cyclic phosphodiesterase</fullName>
        <shortName evidence="2">RNA 2',3'-CPDase</shortName>
        <ecNumber evidence="2">3.1.4.58</ecNumber>
    </recommendedName>
</protein>
<feature type="short sequence motif" description="HXTX 2" evidence="2">
    <location>
        <begin position="116"/>
        <end position="119"/>
    </location>
</feature>
<dbReference type="InterPro" id="IPR009097">
    <property type="entry name" value="Cyclic_Pdiesterase"/>
</dbReference>
<evidence type="ECO:0000313" key="3">
    <source>
        <dbReference type="EMBL" id="UWP94374.1"/>
    </source>
</evidence>
<dbReference type="AlphaFoldDB" id="A0A9Q9H6B9"/>
<dbReference type="Gene3D" id="3.90.1140.10">
    <property type="entry name" value="Cyclic phosphodiesterase"/>
    <property type="match status" value="1"/>
</dbReference>
<dbReference type="PANTHER" id="PTHR35561">
    <property type="entry name" value="RNA 2',3'-CYCLIC PHOSPHODIESTERASE"/>
    <property type="match status" value="1"/>
</dbReference>
<feature type="active site" description="Proton acceptor" evidence="2">
    <location>
        <position position="116"/>
    </location>
</feature>
<dbReference type="RefSeq" id="WP_259805531.1">
    <property type="nucleotide sequence ID" value="NZ_CP080776.1"/>
</dbReference>
<dbReference type="InterPro" id="IPR004175">
    <property type="entry name" value="RNA_CPDase"/>
</dbReference>
<name>A0A9Q9H6B9_9RHOB</name>
<comment type="function">
    <text evidence="2">Hydrolyzes RNA 2',3'-cyclic phosphodiester to an RNA 2'-phosphomonoester.</text>
</comment>
<reference evidence="3" key="1">
    <citation type="submission" date="2021-08" db="EMBL/GenBank/DDBJ databases">
        <authorList>
            <person name="Nwanade C."/>
            <person name="Wang M."/>
            <person name="Masoudi A."/>
            <person name="Yu Z."/>
            <person name="Liu J."/>
        </authorList>
    </citation>
    <scope>NUCLEOTIDE SEQUENCE</scope>
    <source>
        <strain evidence="3">S056</strain>
    </source>
</reference>
<dbReference type="NCBIfam" id="TIGR02258">
    <property type="entry name" value="2_5_ligase"/>
    <property type="match status" value="1"/>
</dbReference>
<dbReference type="Proteomes" id="UP001057991">
    <property type="component" value="Chromosome"/>
</dbReference>
<sequence length="178" mass="19430">MRSFIACPLPETVRAALVELAGRVKVGRAVPEDNLHLTLAFLDEQPVEQLEALHGELEAILSPPIHLVLHGLEPMGGKTSSVLAIRAAGAEALRAQVMSATRAAGITLPHRRYRGHITIARLPRRPLPEDQVALGRALEAFGDLELPPLTLDRFALFRSDLHPDGARHEMLAEYKLAV</sequence>
<dbReference type="PANTHER" id="PTHR35561:SF1">
    <property type="entry name" value="RNA 2',3'-CYCLIC PHOSPHODIESTERASE"/>
    <property type="match status" value="1"/>
</dbReference>
<evidence type="ECO:0000256" key="2">
    <source>
        <dbReference type="HAMAP-Rule" id="MF_01940"/>
    </source>
</evidence>
<dbReference type="Pfam" id="PF13563">
    <property type="entry name" value="2_5_RNA_ligase2"/>
    <property type="match status" value="1"/>
</dbReference>
<comment type="catalytic activity">
    <reaction evidence="2">
        <text>a 3'-end 2',3'-cyclophospho-ribonucleotide-RNA + H2O = a 3'-end 2'-phospho-ribonucleotide-RNA + H(+)</text>
        <dbReference type="Rhea" id="RHEA:11828"/>
        <dbReference type="Rhea" id="RHEA-COMP:10464"/>
        <dbReference type="Rhea" id="RHEA-COMP:17353"/>
        <dbReference type="ChEBI" id="CHEBI:15377"/>
        <dbReference type="ChEBI" id="CHEBI:15378"/>
        <dbReference type="ChEBI" id="CHEBI:83064"/>
        <dbReference type="ChEBI" id="CHEBI:173113"/>
        <dbReference type="EC" id="3.1.4.58"/>
    </reaction>
</comment>
<dbReference type="HAMAP" id="MF_01940">
    <property type="entry name" value="RNA_CPDase"/>
    <property type="match status" value="1"/>
</dbReference>
<evidence type="ECO:0000256" key="1">
    <source>
        <dbReference type="ARBA" id="ARBA00022801"/>
    </source>
</evidence>
<evidence type="ECO:0000313" key="4">
    <source>
        <dbReference type="Proteomes" id="UP001057991"/>
    </source>
</evidence>
<proteinExistence type="inferred from homology"/>
<keyword evidence="1 2" id="KW-0378">Hydrolase</keyword>
<feature type="short sequence motif" description="HXTX 1" evidence="2">
    <location>
        <begin position="36"/>
        <end position="39"/>
    </location>
</feature>
<dbReference type="GO" id="GO:0004113">
    <property type="term" value="F:2',3'-cyclic-nucleotide 3'-phosphodiesterase activity"/>
    <property type="evidence" value="ECO:0007669"/>
    <property type="project" value="InterPro"/>
</dbReference>
<dbReference type="EC" id="3.1.4.58" evidence="2"/>
<organism evidence="3 4">
    <name type="scientific">Aliiroseovarius crassostreae</name>
    <dbReference type="NCBI Taxonomy" id="154981"/>
    <lineage>
        <taxon>Bacteria</taxon>
        <taxon>Pseudomonadati</taxon>
        <taxon>Pseudomonadota</taxon>
        <taxon>Alphaproteobacteria</taxon>
        <taxon>Rhodobacterales</taxon>
        <taxon>Paracoccaceae</taxon>
        <taxon>Aliiroseovarius</taxon>
    </lineage>
</organism>
<gene>
    <name evidence="3" type="primary">thpR</name>
    <name evidence="3" type="ORF">K3X48_08950</name>
</gene>
<comment type="similarity">
    <text evidence="2">Belongs to the 2H phosphoesterase superfamily. ThpR family.</text>
</comment>
<dbReference type="GO" id="GO:0008664">
    <property type="term" value="F:RNA 2',3'-cyclic 3'-phosphodiesterase activity"/>
    <property type="evidence" value="ECO:0007669"/>
    <property type="project" value="UniProtKB-EC"/>
</dbReference>
<feature type="active site" description="Proton donor" evidence="2">
    <location>
        <position position="36"/>
    </location>
</feature>
<accession>A0A9Q9H6B9</accession>